<sequence>MKKTTGIFLILIFAFVGIITAFKSLADDKKPYLVKEFSLTGAGKLQAKTSGGSIKVTGGSGDQVKVKVFVTPANWKRRLEAPSPKP</sequence>
<dbReference type="Proteomes" id="UP000240357">
    <property type="component" value="Unassembled WGS sequence"/>
</dbReference>
<keyword evidence="2" id="KW-1185">Reference proteome</keyword>
<reference evidence="1 2" key="1">
    <citation type="submission" date="2018-03" db="EMBL/GenBank/DDBJ databases">
        <title>Adhaeribacter sp. HMF7605 Genome sequencing and assembly.</title>
        <authorList>
            <person name="Kang H."/>
            <person name="Kang J."/>
            <person name="Cha I."/>
            <person name="Kim H."/>
            <person name="Joh K."/>
        </authorList>
    </citation>
    <scope>NUCLEOTIDE SEQUENCE [LARGE SCALE GENOMIC DNA]</scope>
    <source>
        <strain evidence="1 2">HMF7605</strain>
    </source>
</reference>
<dbReference type="RefSeq" id="WP_106925577.1">
    <property type="nucleotide sequence ID" value="NZ_PYFT01000001.1"/>
</dbReference>
<gene>
    <name evidence="1" type="ORF">AHMF7605_00980</name>
</gene>
<evidence type="ECO:0000313" key="1">
    <source>
        <dbReference type="EMBL" id="PSR52192.1"/>
    </source>
</evidence>
<dbReference type="AlphaFoldDB" id="A0A2T2Y9K0"/>
<evidence type="ECO:0000313" key="2">
    <source>
        <dbReference type="Proteomes" id="UP000240357"/>
    </source>
</evidence>
<comment type="caution">
    <text evidence="1">The sequence shown here is derived from an EMBL/GenBank/DDBJ whole genome shotgun (WGS) entry which is preliminary data.</text>
</comment>
<name>A0A2T2Y9K0_9BACT</name>
<protein>
    <submittedName>
        <fullName evidence="1">Uncharacterized protein</fullName>
    </submittedName>
</protein>
<dbReference type="EMBL" id="PYFT01000001">
    <property type="protein sequence ID" value="PSR52192.1"/>
    <property type="molecule type" value="Genomic_DNA"/>
</dbReference>
<proteinExistence type="predicted"/>
<organism evidence="1 2">
    <name type="scientific">Adhaeribacter arboris</name>
    <dbReference type="NCBI Taxonomy" id="2072846"/>
    <lineage>
        <taxon>Bacteria</taxon>
        <taxon>Pseudomonadati</taxon>
        <taxon>Bacteroidota</taxon>
        <taxon>Cytophagia</taxon>
        <taxon>Cytophagales</taxon>
        <taxon>Hymenobacteraceae</taxon>
        <taxon>Adhaeribacter</taxon>
    </lineage>
</organism>
<dbReference type="OrthoDB" id="1523429at2"/>
<accession>A0A2T2Y9K0</accession>